<keyword evidence="1" id="KW-0472">Membrane</keyword>
<proteinExistence type="predicted"/>
<evidence type="ECO:0000256" key="1">
    <source>
        <dbReference type="SAM" id="Phobius"/>
    </source>
</evidence>
<dbReference type="RefSeq" id="WP_341406728.1">
    <property type="nucleotide sequence ID" value="NZ_JBBUKT010000009.1"/>
</dbReference>
<protein>
    <submittedName>
        <fullName evidence="2">Uncharacterized protein</fullName>
    </submittedName>
</protein>
<feature type="transmembrane region" description="Helical" evidence="1">
    <location>
        <begin position="106"/>
        <end position="127"/>
    </location>
</feature>
<comment type="caution">
    <text evidence="2">The sequence shown here is derived from an EMBL/GenBank/DDBJ whole genome shotgun (WGS) entry which is preliminary data.</text>
</comment>
<sequence length="177" mass="19752">MPPLKQIRLAIGIVIGGLVFSGITAFPLLQELRFLTSWVTAESQGHPELHAGFTQWILRVRDGLEVTHEHYPFLAYGTDWLAFGHLVIAMFFFLPWRDPVRYQDVLRVGVVASLAVIPLALICGPIRGIPFGWRMIDSSFGLLCLPPLLFALKKIRGLGLITPEEPDFSPGELPPVR</sequence>
<dbReference type="EMBL" id="JBBUKT010000009">
    <property type="protein sequence ID" value="MEK7952969.1"/>
    <property type="molecule type" value="Genomic_DNA"/>
</dbReference>
<evidence type="ECO:0000313" key="2">
    <source>
        <dbReference type="EMBL" id="MEK7952969.1"/>
    </source>
</evidence>
<keyword evidence="1" id="KW-0812">Transmembrane</keyword>
<feature type="transmembrane region" description="Helical" evidence="1">
    <location>
        <begin position="7"/>
        <end position="29"/>
    </location>
</feature>
<keyword evidence="1" id="KW-1133">Transmembrane helix</keyword>
<gene>
    <name evidence="2" type="ORF">WKV53_20820</name>
</gene>
<keyword evidence="3" id="KW-1185">Reference proteome</keyword>
<feature type="transmembrane region" description="Helical" evidence="1">
    <location>
        <begin position="73"/>
        <end position="94"/>
    </location>
</feature>
<reference evidence="2 3" key="1">
    <citation type="submission" date="2024-04" db="EMBL/GenBank/DDBJ databases">
        <title>Luteolibacter sp. isolated from soil.</title>
        <authorList>
            <person name="An J."/>
        </authorList>
    </citation>
    <scope>NUCLEOTIDE SEQUENCE [LARGE SCALE GENOMIC DNA]</scope>
    <source>
        <strain evidence="2 3">Y139</strain>
    </source>
</reference>
<dbReference type="Proteomes" id="UP001371305">
    <property type="component" value="Unassembled WGS sequence"/>
</dbReference>
<name>A0ABU9B176_9BACT</name>
<evidence type="ECO:0000313" key="3">
    <source>
        <dbReference type="Proteomes" id="UP001371305"/>
    </source>
</evidence>
<organism evidence="2 3">
    <name type="scientific">Luteolibacter soli</name>
    <dbReference type="NCBI Taxonomy" id="3135280"/>
    <lineage>
        <taxon>Bacteria</taxon>
        <taxon>Pseudomonadati</taxon>
        <taxon>Verrucomicrobiota</taxon>
        <taxon>Verrucomicrobiia</taxon>
        <taxon>Verrucomicrobiales</taxon>
        <taxon>Verrucomicrobiaceae</taxon>
        <taxon>Luteolibacter</taxon>
    </lineage>
</organism>
<accession>A0ABU9B176</accession>